<gene>
    <name evidence="2" type="ORF">C484_14698</name>
</gene>
<dbReference type="PATRIC" id="fig|1230458.4.peg.2969"/>
<feature type="compositionally biased region" description="Basic and acidic residues" evidence="1">
    <location>
        <begin position="58"/>
        <end position="71"/>
    </location>
</feature>
<dbReference type="EMBL" id="AOIL01000050">
    <property type="protein sequence ID" value="ELY88853.1"/>
    <property type="molecule type" value="Genomic_DNA"/>
</dbReference>
<evidence type="ECO:0000256" key="1">
    <source>
        <dbReference type="SAM" id="MobiDB-lite"/>
    </source>
</evidence>
<sequence length="81" mass="9092">MGIEPETWRTLLVVAVNGTRTNMIRGALAWLRERIAVEDADERIEGSGEPIMSPQHRRSSDAEGELGRLEELADETERDDS</sequence>
<evidence type="ECO:0000313" key="2">
    <source>
        <dbReference type="EMBL" id="ELY88853.1"/>
    </source>
</evidence>
<feature type="region of interest" description="Disordered" evidence="1">
    <location>
        <begin position="41"/>
        <end position="81"/>
    </location>
</feature>
<proteinExistence type="predicted"/>
<feature type="compositionally biased region" description="Acidic residues" evidence="1">
    <location>
        <begin position="72"/>
        <end position="81"/>
    </location>
</feature>
<evidence type="ECO:0000313" key="3">
    <source>
        <dbReference type="Proteomes" id="UP000011648"/>
    </source>
</evidence>
<keyword evidence="3" id="KW-1185">Reference proteome</keyword>
<accession>L9ZUL4</accession>
<dbReference type="AlphaFoldDB" id="L9ZUL4"/>
<name>L9ZUL4_9EURY</name>
<reference evidence="2 3" key="1">
    <citation type="journal article" date="2014" name="PLoS Genet.">
        <title>Phylogenetically driven sequencing of extremely halophilic archaea reveals strategies for static and dynamic osmo-response.</title>
        <authorList>
            <person name="Becker E.A."/>
            <person name="Seitzer P.M."/>
            <person name="Tritt A."/>
            <person name="Larsen D."/>
            <person name="Krusor M."/>
            <person name="Yao A.I."/>
            <person name="Wu D."/>
            <person name="Madern D."/>
            <person name="Eisen J.A."/>
            <person name="Darling A.E."/>
            <person name="Facciotti M.T."/>
        </authorList>
    </citation>
    <scope>NUCLEOTIDE SEQUENCE [LARGE SCALE GENOMIC DNA]</scope>
    <source>
        <strain evidence="2 3">DSM 12281</strain>
    </source>
</reference>
<dbReference type="STRING" id="1230458.C484_14698"/>
<protein>
    <submittedName>
        <fullName evidence="2">Uncharacterized protein</fullName>
    </submittedName>
</protein>
<organism evidence="2 3">
    <name type="scientific">Natrialba taiwanensis DSM 12281</name>
    <dbReference type="NCBI Taxonomy" id="1230458"/>
    <lineage>
        <taxon>Archaea</taxon>
        <taxon>Methanobacteriati</taxon>
        <taxon>Methanobacteriota</taxon>
        <taxon>Stenosarchaea group</taxon>
        <taxon>Halobacteria</taxon>
        <taxon>Halobacteriales</taxon>
        <taxon>Natrialbaceae</taxon>
        <taxon>Natrialba</taxon>
    </lineage>
</organism>
<comment type="caution">
    <text evidence="2">The sequence shown here is derived from an EMBL/GenBank/DDBJ whole genome shotgun (WGS) entry which is preliminary data.</text>
</comment>
<dbReference type="Proteomes" id="UP000011648">
    <property type="component" value="Unassembled WGS sequence"/>
</dbReference>